<evidence type="ECO:0000259" key="2">
    <source>
        <dbReference type="Pfam" id="PF00561"/>
    </source>
</evidence>
<accession>A0A926KTV6</accession>
<dbReference type="EMBL" id="JACVVD010000011">
    <property type="protein sequence ID" value="MBD0383422.1"/>
    <property type="molecule type" value="Genomic_DNA"/>
</dbReference>
<evidence type="ECO:0000256" key="1">
    <source>
        <dbReference type="ARBA" id="ARBA00022801"/>
    </source>
</evidence>
<feature type="domain" description="AB hydrolase-1" evidence="2">
    <location>
        <begin position="21"/>
        <end position="236"/>
    </location>
</feature>
<dbReference type="Pfam" id="PF00561">
    <property type="entry name" value="Abhydrolase_1"/>
    <property type="match status" value="1"/>
</dbReference>
<dbReference type="GO" id="GO:0016787">
    <property type="term" value="F:hydrolase activity"/>
    <property type="evidence" value="ECO:0007669"/>
    <property type="project" value="UniProtKB-KW"/>
</dbReference>
<dbReference type="Gene3D" id="3.40.50.1820">
    <property type="entry name" value="alpha/beta hydrolase"/>
    <property type="match status" value="1"/>
</dbReference>
<proteinExistence type="predicted"/>
<gene>
    <name evidence="3" type="ORF">ICC18_25295</name>
</gene>
<dbReference type="GO" id="GO:0016020">
    <property type="term" value="C:membrane"/>
    <property type="evidence" value="ECO:0007669"/>
    <property type="project" value="TreeGrafter"/>
</dbReference>
<reference evidence="3" key="1">
    <citation type="submission" date="2020-09" db="EMBL/GenBank/DDBJ databases">
        <title>Draft Genome Sequence of Paenibacillus sp. WST5.</title>
        <authorList>
            <person name="Bao Z."/>
        </authorList>
    </citation>
    <scope>NUCLEOTIDE SEQUENCE</scope>
    <source>
        <strain evidence="3">WST5</strain>
    </source>
</reference>
<name>A0A926KTV6_9BACL</name>
<dbReference type="Proteomes" id="UP000650466">
    <property type="component" value="Unassembled WGS sequence"/>
</dbReference>
<keyword evidence="4" id="KW-1185">Reference proteome</keyword>
<dbReference type="PANTHER" id="PTHR43798:SF31">
    <property type="entry name" value="AB HYDROLASE SUPERFAMILY PROTEIN YCLE"/>
    <property type="match status" value="1"/>
</dbReference>
<dbReference type="SUPFAM" id="SSF53474">
    <property type="entry name" value="alpha/beta-Hydrolases"/>
    <property type="match status" value="1"/>
</dbReference>
<dbReference type="PANTHER" id="PTHR43798">
    <property type="entry name" value="MONOACYLGLYCEROL LIPASE"/>
    <property type="match status" value="1"/>
</dbReference>
<keyword evidence="1 3" id="KW-0378">Hydrolase</keyword>
<evidence type="ECO:0000313" key="4">
    <source>
        <dbReference type="Proteomes" id="UP000650466"/>
    </source>
</evidence>
<dbReference type="InterPro" id="IPR000073">
    <property type="entry name" value="AB_hydrolase_1"/>
</dbReference>
<dbReference type="RefSeq" id="WP_188177214.1">
    <property type="nucleotide sequence ID" value="NZ_JACVVD010000011.1"/>
</dbReference>
<organism evidence="3 4">
    <name type="scientific">Paenibacillus sedimenti</name>
    <dbReference type="NCBI Taxonomy" id="2770274"/>
    <lineage>
        <taxon>Bacteria</taxon>
        <taxon>Bacillati</taxon>
        <taxon>Bacillota</taxon>
        <taxon>Bacilli</taxon>
        <taxon>Bacillales</taxon>
        <taxon>Paenibacillaceae</taxon>
        <taxon>Paenibacillus</taxon>
    </lineage>
</organism>
<dbReference type="InterPro" id="IPR029058">
    <property type="entry name" value="AB_hydrolase_fold"/>
</dbReference>
<sequence>MPFAYVNGTTLNYDITGKGTPIVFLHPPLLTSQNFNYQREQLSDEFQIITFDFRGHGASKPSERPISYSLIVEDIRQLLDFLGIEKAFLCGYSTGGSIVLEALLMYPKRFLGGIVVSGMSELRDSYNKTRTWMGSLMASSSLFNMLLKRSVAFGNSDNGETYHRLLESSIPDHEDNLRQYYDCALNYNCTNRLSSIQHPMLLIYGQKDRSFVQYANLLHQNLPHSSLYFVKDAKHQIPTKNPGKMNDLIRLWILSLQDQQTERIMLDLEIARKLNPAMYDQDEQDNRLPLS</sequence>
<dbReference type="InterPro" id="IPR050266">
    <property type="entry name" value="AB_hydrolase_sf"/>
</dbReference>
<protein>
    <submittedName>
        <fullName evidence="3">Alpha/beta hydrolase</fullName>
    </submittedName>
</protein>
<dbReference type="AlphaFoldDB" id="A0A926KTV6"/>
<comment type="caution">
    <text evidence="3">The sequence shown here is derived from an EMBL/GenBank/DDBJ whole genome shotgun (WGS) entry which is preliminary data.</text>
</comment>
<evidence type="ECO:0000313" key="3">
    <source>
        <dbReference type="EMBL" id="MBD0383422.1"/>
    </source>
</evidence>